<organism evidence="2 3">
    <name type="scientific">Strigops habroptila</name>
    <name type="common">Kakapo</name>
    <dbReference type="NCBI Taxonomy" id="2489341"/>
    <lineage>
        <taxon>Eukaryota</taxon>
        <taxon>Metazoa</taxon>
        <taxon>Chordata</taxon>
        <taxon>Craniata</taxon>
        <taxon>Vertebrata</taxon>
        <taxon>Euteleostomi</taxon>
        <taxon>Archelosauria</taxon>
        <taxon>Archosauria</taxon>
        <taxon>Dinosauria</taxon>
        <taxon>Saurischia</taxon>
        <taxon>Theropoda</taxon>
        <taxon>Coelurosauria</taxon>
        <taxon>Aves</taxon>
        <taxon>Neognathae</taxon>
        <taxon>Neoaves</taxon>
        <taxon>Telluraves</taxon>
        <taxon>Australaves</taxon>
        <taxon>Psittaciformes</taxon>
        <taxon>Psittacidae</taxon>
        <taxon>Strigops</taxon>
    </lineage>
</organism>
<dbReference type="Gene3D" id="3.40.50.300">
    <property type="entry name" value="P-loop containing nucleotide triphosphate hydrolases"/>
    <property type="match status" value="1"/>
</dbReference>
<sequence>MAAEAAERHLELLREEREAELAQSRAWQESVPLKELQRRGVCLLKLHAASQRTGLYGRLLVTFQPRKHDPDAELPSNSFGPGE</sequence>
<reference evidence="2 3" key="1">
    <citation type="submission" date="2019-11" db="EMBL/GenBank/DDBJ databases">
        <title>Strigops habroptila (kakapo) genome, bStrHab1, primary haplotype, v2.</title>
        <authorList>
            <person name="Jarvis E.D."/>
            <person name="Howard J."/>
            <person name="Rhie A."/>
            <person name="Phillippy A."/>
            <person name="Korlach J."/>
            <person name="Digby A."/>
            <person name="Iorns D."/>
            <person name="Eason D."/>
            <person name="Robertson B."/>
            <person name="Raemaekers T."/>
            <person name="Howe K."/>
            <person name="Lewin H."/>
            <person name="Damas J."/>
            <person name="Hastie A."/>
            <person name="Tracey A."/>
            <person name="Chow W."/>
            <person name="Fedrigo O."/>
        </authorList>
    </citation>
    <scope>NUCLEOTIDE SEQUENCE [LARGE SCALE GENOMIC DNA]</scope>
</reference>
<reference evidence="2" key="2">
    <citation type="submission" date="2025-08" db="UniProtKB">
        <authorList>
            <consortium name="Ensembl"/>
        </authorList>
    </citation>
    <scope>IDENTIFICATION</scope>
</reference>
<evidence type="ECO:0000313" key="2">
    <source>
        <dbReference type="Ensembl" id="ENSSHBP00005002886.1"/>
    </source>
</evidence>
<dbReference type="InterPro" id="IPR048761">
    <property type="entry name" value="SMUBP-2_HCS1_1B"/>
</dbReference>
<proteinExistence type="predicted"/>
<reference evidence="2" key="3">
    <citation type="submission" date="2025-09" db="UniProtKB">
        <authorList>
            <consortium name="Ensembl"/>
        </authorList>
    </citation>
    <scope>IDENTIFICATION</scope>
</reference>
<dbReference type="Proteomes" id="UP000472266">
    <property type="component" value="Chromosome 5"/>
</dbReference>
<dbReference type="AlphaFoldDB" id="A0A672TNH8"/>
<evidence type="ECO:0000313" key="3">
    <source>
        <dbReference type="Proteomes" id="UP000472266"/>
    </source>
</evidence>
<name>A0A672TNH8_STRHB</name>
<dbReference type="InterPro" id="IPR027417">
    <property type="entry name" value="P-loop_NTPase"/>
</dbReference>
<dbReference type="GO" id="GO:0003723">
    <property type="term" value="F:RNA binding"/>
    <property type="evidence" value="ECO:0007669"/>
    <property type="project" value="InterPro"/>
</dbReference>
<dbReference type="Pfam" id="PF21138">
    <property type="entry name" value="SMUBP-2_HCS1_1B"/>
    <property type="match status" value="1"/>
</dbReference>
<keyword evidence="3" id="KW-1185">Reference proteome</keyword>
<feature type="domain" description="Helicase SMUBP-2/HCS1 1B" evidence="1">
    <location>
        <begin position="8"/>
        <end position="82"/>
    </location>
</feature>
<dbReference type="OMA" id="QPRKHDP"/>
<dbReference type="Ensembl" id="ENSSHBT00005003537.1">
    <property type="protein sequence ID" value="ENSSHBP00005002886.1"/>
    <property type="gene ID" value="ENSSHBG00005002637.1"/>
</dbReference>
<evidence type="ECO:0000259" key="1">
    <source>
        <dbReference type="Pfam" id="PF21138"/>
    </source>
</evidence>
<dbReference type="Gene3D" id="2.40.30.270">
    <property type="match status" value="1"/>
</dbReference>
<dbReference type="InParanoid" id="A0A672TNH8"/>
<accession>A0A672TNH8</accession>
<protein>
    <recommendedName>
        <fullName evidence="1">Helicase SMUBP-2/HCS1 1B domain-containing protein</fullName>
    </recommendedName>
</protein>
<dbReference type="GeneTree" id="ENSGT00940000170720"/>